<gene>
    <name evidence="2" type="ORF">BWK73_34380</name>
</gene>
<reference evidence="2 3" key="1">
    <citation type="submission" date="2017-01" db="EMBL/GenBank/DDBJ databases">
        <title>Novel large sulfur bacteria in the metagenomes of groundwater-fed chemosynthetic microbial mats in the Lake Huron basin.</title>
        <authorList>
            <person name="Sharrar A.M."/>
            <person name="Flood B.E."/>
            <person name="Bailey J.V."/>
            <person name="Jones D.S."/>
            <person name="Biddanda B."/>
            <person name="Ruberg S.A."/>
            <person name="Marcus D.N."/>
            <person name="Dick G.J."/>
        </authorList>
    </citation>
    <scope>NUCLEOTIDE SEQUENCE [LARGE SCALE GENOMIC DNA]</scope>
    <source>
        <strain evidence="2">A8</strain>
    </source>
</reference>
<feature type="signal peptide" evidence="1">
    <location>
        <begin position="1"/>
        <end position="27"/>
    </location>
</feature>
<feature type="chain" id="PRO_5012530707" evidence="1">
    <location>
        <begin position="28"/>
        <end position="88"/>
    </location>
</feature>
<comment type="caution">
    <text evidence="2">The sequence shown here is derived from an EMBL/GenBank/DDBJ whole genome shotgun (WGS) entry which is preliminary data.</text>
</comment>
<evidence type="ECO:0000313" key="3">
    <source>
        <dbReference type="Proteomes" id="UP000192491"/>
    </source>
</evidence>
<accession>A0A1Y1QGL0</accession>
<sequence length="88" mass="9764">MSARKQIRNAVIACVTTVALSGYFAYATTPPPVVVSDGEVIFRALENNNLLLDEVDWKIISLNDQSVKTDKRHTFTTKLPPGKYIAKL</sequence>
<name>A0A1Y1QGL0_9GAMM</name>
<protein>
    <submittedName>
        <fullName evidence="2">Uncharacterized protein</fullName>
    </submittedName>
</protein>
<evidence type="ECO:0000313" key="2">
    <source>
        <dbReference type="EMBL" id="OQX05130.1"/>
    </source>
</evidence>
<feature type="non-terminal residue" evidence="2">
    <location>
        <position position="88"/>
    </location>
</feature>
<dbReference type="AlphaFoldDB" id="A0A1Y1QGL0"/>
<keyword evidence="1" id="KW-0732">Signal</keyword>
<proteinExistence type="predicted"/>
<evidence type="ECO:0000256" key="1">
    <source>
        <dbReference type="SAM" id="SignalP"/>
    </source>
</evidence>
<dbReference type="Proteomes" id="UP000192491">
    <property type="component" value="Unassembled WGS sequence"/>
</dbReference>
<dbReference type="EMBL" id="MTEJ01000304">
    <property type="protein sequence ID" value="OQX05130.1"/>
    <property type="molecule type" value="Genomic_DNA"/>
</dbReference>
<organism evidence="2 3">
    <name type="scientific">Thiothrix lacustris</name>
    <dbReference type="NCBI Taxonomy" id="525917"/>
    <lineage>
        <taxon>Bacteria</taxon>
        <taxon>Pseudomonadati</taxon>
        <taxon>Pseudomonadota</taxon>
        <taxon>Gammaproteobacteria</taxon>
        <taxon>Thiotrichales</taxon>
        <taxon>Thiotrichaceae</taxon>
        <taxon>Thiothrix</taxon>
    </lineage>
</organism>